<feature type="chain" id="PRO_5040188969" evidence="1">
    <location>
        <begin position="20"/>
        <end position="110"/>
    </location>
</feature>
<accession>A0A9N9L0G7</accession>
<comment type="caution">
    <text evidence="2">The sequence shown here is derived from an EMBL/GenBank/DDBJ whole genome shotgun (WGS) entry which is preliminary data.</text>
</comment>
<feature type="signal peptide" evidence="1">
    <location>
        <begin position="1"/>
        <end position="19"/>
    </location>
</feature>
<reference evidence="2" key="1">
    <citation type="submission" date="2021-07" db="EMBL/GenBank/DDBJ databases">
        <authorList>
            <person name="Durling M."/>
        </authorList>
    </citation>
    <scope>NUCLEOTIDE SEQUENCE</scope>
</reference>
<name>A0A9N9L0G7_9HELO</name>
<organism evidence="2 3">
    <name type="scientific">Hymenoscyphus fraxineus</name>
    <dbReference type="NCBI Taxonomy" id="746836"/>
    <lineage>
        <taxon>Eukaryota</taxon>
        <taxon>Fungi</taxon>
        <taxon>Dikarya</taxon>
        <taxon>Ascomycota</taxon>
        <taxon>Pezizomycotina</taxon>
        <taxon>Leotiomycetes</taxon>
        <taxon>Helotiales</taxon>
        <taxon>Helotiaceae</taxon>
        <taxon>Hymenoscyphus</taxon>
    </lineage>
</organism>
<evidence type="ECO:0000313" key="2">
    <source>
        <dbReference type="EMBL" id="CAG8954792.1"/>
    </source>
</evidence>
<protein>
    <submittedName>
        <fullName evidence="2">Uncharacterized protein</fullName>
    </submittedName>
</protein>
<evidence type="ECO:0000313" key="3">
    <source>
        <dbReference type="Proteomes" id="UP000696280"/>
    </source>
</evidence>
<dbReference type="Proteomes" id="UP000696280">
    <property type="component" value="Unassembled WGS sequence"/>
</dbReference>
<sequence>MKFIAILVAVATFATNVQSKRHSKAICMTEDAFFELFAVPHVNATIAACADYRALPPGKKKHDSCPDCEFVDTYPPHCASKEYHIGGNEWRALCEKHDGGYVTLGDNSDP</sequence>
<proteinExistence type="predicted"/>
<dbReference type="EMBL" id="CAJVRL010000057">
    <property type="protein sequence ID" value="CAG8954792.1"/>
    <property type="molecule type" value="Genomic_DNA"/>
</dbReference>
<evidence type="ECO:0000256" key="1">
    <source>
        <dbReference type="SAM" id="SignalP"/>
    </source>
</evidence>
<keyword evidence="3" id="KW-1185">Reference proteome</keyword>
<gene>
    <name evidence="2" type="ORF">HYFRA_00004717</name>
</gene>
<keyword evidence="1" id="KW-0732">Signal</keyword>
<dbReference type="AlphaFoldDB" id="A0A9N9L0G7"/>